<sequence length="37" mass="4245">MTNLTVNLVRAADLSFGADDGSREWTVDLKIFKYKLR</sequence>
<gene>
    <name evidence="1" type="ORF">M7I_1387</name>
</gene>
<protein>
    <submittedName>
        <fullName evidence="1">Uncharacterized protein</fullName>
    </submittedName>
</protein>
<name>H0EFX9_GLAL7</name>
<dbReference type="Proteomes" id="UP000005446">
    <property type="component" value="Unassembled WGS sequence"/>
</dbReference>
<keyword evidence="2" id="KW-1185">Reference proteome</keyword>
<accession>H0EFX9</accession>
<comment type="caution">
    <text evidence="1">The sequence shown here is derived from an EMBL/GenBank/DDBJ whole genome shotgun (WGS) entry which is preliminary data.</text>
</comment>
<dbReference type="HOGENOM" id="CLU_3351231_0_0_1"/>
<reference evidence="1 2" key="1">
    <citation type="journal article" date="2012" name="Eukaryot. Cell">
        <title>Genome sequence of the fungus Glarea lozoyensis: the first genome sequence of a species from the Helotiaceae family.</title>
        <authorList>
            <person name="Youssar L."/>
            <person name="Gruening B.A."/>
            <person name="Erxleben A."/>
            <person name="Guenther S."/>
            <person name="Huettel W."/>
        </authorList>
    </citation>
    <scope>NUCLEOTIDE SEQUENCE [LARGE SCALE GENOMIC DNA]</scope>
    <source>
        <strain evidence="2">ATCC 74030 / MF5533</strain>
    </source>
</reference>
<dbReference type="InParanoid" id="H0EFX9"/>
<proteinExistence type="predicted"/>
<organism evidence="1 2">
    <name type="scientific">Glarea lozoyensis (strain ATCC 74030 / MF5533)</name>
    <dbReference type="NCBI Taxonomy" id="1104152"/>
    <lineage>
        <taxon>Eukaryota</taxon>
        <taxon>Fungi</taxon>
        <taxon>Dikarya</taxon>
        <taxon>Ascomycota</taxon>
        <taxon>Pezizomycotina</taxon>
        <taxon>Leotiomycetes</taxon>
        <taxon>Helotiales</taxon>
        <taxon>Helotiaceae</taxon>
        <taxon>Glarea</taxon>
    </lineage>
</organism>
<evidence type="ECO:0000313" key="2">
    <source>
        <dbReference type="Proteomes" id="UP000005446"/>
    </source>
</evidence>
<evidence type="ECO:0000313" key="1">
    <source>
        <dbReference type="EMBL" id="EHL02593.1"/>
    </source>
</evidence>
<dbReference type="EMBL" id="AGUE01000021">
    <property type="protein sequence ID" value="EHL02593.1"/>
    <property type="molecule type" value="Genomic_DNA"/>
</dbReference>
<dbReference type="AlphaFoldDB" id="H0EFX9"/>